<dbReference type="InterPro" id="IPR036873">
    <property type="entry name" value="Rhodanese-like_dom_sf"/>
</dbReference>
<dbReference type="NCBIfam" id="TIGR03167">
    <property type="entry name" value="tRNA_sel_U_synt"/>
    <property type="match status" value="1"/>
</dbReference>
<dbReference type="GO" id="GO:0016740">
    <property type="term" value="F:transferase activity"/>
    <property type="evidence" value="ECO:0007669"/>
    <property type="project" value="UniProtKB-KW"/>
</dbReference>
<feature type="domain" description="Rhodanese" evidence="2">
    <location>
        <begin position="28"/>
        <end position="146"/>
    </location>
</feature>
<gene>
    <name evidence="3" type="primary">mnmH</name>
    <name evidence="3" type="ORF">NQT62_02280</name>
</gene>
<dbReference type="InterPro" id="IPR001763">
    <property type="entry name" value="Rhodanese-like_dom"/>
</dbReference>
<dbReference type="InterPro" id="IPR017582">
    <property type="entry name" value="SelU"/>
</dbReference>
<keyword evidence="1" id="KW-0711">Selenium</keyword>
<keyword evidence="3" id="KW-0808">Transferase</keyword>
<dbReference type="SMART" id="SM00450">
    <property type="entry name" value="RHOD"/>
    <property type="match status" value="1"/>
</dbReference>
<name>A0ABT1WCN7_9BURK</name>
<dbReference type="NCBIfam" id="NF008752">
    <property type="entry name" value="PRK11784.1-4"/>
    <property type="match status" value="1"/>
</dbReference>
<dbReference type="InterPro" id="IPR058840">
    <property type="entry name" value="AAA_SelU"/>
</dbReference>
<comment type="caution">
    <text evidence="3">The sequence shown here is derived from an EMBL/GenBank/DDBJ whole genome shotgun (WGS) entry which is preliminary data.</text>
</comment>
<protein>
    <submittedName>
        <fullName evidence="3">tRNA 2-selenouridine(34) synthase MnmH</fullName>
        <ecNumber evidence="3">2.5.1.-</ecNumber>
    </submittedName>
</protein>
<dbReference type="EMBL" id="JANIGO010000001">
    <property type="protein sequence ID" value="MCQ8895265.1"/>
    <property type="molecule type" value="Genomic_DNA"/>
</dbReference>
<dbReference type="Pfam" id="PF26341">
    <property type="entry name" value="AAA_SelU"/>
    <property type="match status" value="1"/>
</dbReference>
<evidence type="ECO:0000313" key="3">
    <source>
        <dbReference type="EMBL" id="MCQ8895265.1"/>
    </source>
</evidence>
<dbReference type="NCBIfam" id="NF008750">
    <property type="entry name" value="PRK11784.1-2"/>
    <property type="match status" value="1"/>
</dbReference>
<evidence type="ECO:0000259" key="2">
    <source>
        <dbReference type="PROSITE" id="PS50206"/>
    </source>
</evidence>
<accession>A0ABT1WCN7</accession>
<proteinExistence type="predicted"/>
<sequence length="362" mass="40563">MEPTTPSNAPRSSKHPDQVDLSQLDDYTVIIDVRSPAEYALDHMPGAINCPVLDDEERIRVGTLYKQVSPFEAKKVGAALVSKNIARHLEEQFIHHDKQWKPLIYCWRGGSRSGAMTTVLRQVGWPAAQLKGGYKVFRTQVLSDLAQWPTRFQYRVVCGETGSAKTRLLEEIARQGGQVLDLETLACHKGSVLGVLPGQSQPSQKLFETRVWNVLRTLNPEKPVYIEAESKKIGSLRVPETLIECMREQGTVLRIEAPVAARVDYLLRDYDYFLSQPELLKTQLGFLYSLHGQAVLAQWNAWVDAAAWPDLVTDLLVNHYDPAYRKSTAHNLKGYDQATVFAVDALDDAALRTLAVQVLARG</sequence>
<dbReference type="PANTHER" id="PTHR30401:SF0">
    <property type="entry name" value="TRNA 2-SELENOURIDINE SYNTHASE"/>
    <property type="match status" value="1"/>
</dbReference>
<organism evidence="3 4">
    <name type="scientific">Limnobacter humi</name>
    <dbReference type="NCBI Taxonomy" id="1778671"/>
    <lineage>
        <taxon>Bacteria</taxon>
        <taxon>Pseudomonadati</taxon>
        <taxon>Pseudomonadota</taxon>
        <taxon>Betaproteobacteria</taxon>
        <taxon>Burkholderiales</taxon>
        <taxon>Burkholderiaceae</taxon>
        <taxon>Limnobacter</taxon>
    </lineage>
</organism>
<dbReference type="Proteomes" id="UP001204142">
    <property type="component" value="Unassembled WGS sequence"/>
</dbReference>
<dbReference type="RefSeq" id="WP_256762942.1">
    <property type="nucleotide sequence ID" value="NZ_JANIGO010000001.1"/>
</dbReference>
<dbReference type="SUPFAM" id="SSF52821">
    <property type="entry name" value="Rhodanese/Cell cycle control phosphatase"/>
    <property type="match status" value="1"/>
</dbReference>
<dbReference type="PANTHER" id="PTHR30401">
    <property type="entry name" value="TRNA 2-SELENOURIDINE SYNTHASE"/>
    <property type="match status" value="1"/>
</dbReference>
<keyword evidence="4" id="KW-1185">Reference proteome</keyword>
<reference evidence="3 4" key="1">
    <citation type="submission" date="2022-07" db="EMBL/GenBank/DDBJ databases">
        <authorList>
            <person name="Xamxidin M."/>
            <person name="Wu M."/>
        </authorList>
    </citation>
    <scope>NUCLEOTIDE SEQUENCE [LARGE SCALE GENOMIC DNA]</scope>
    <source>
        <strain evidence="3 4">NBRC 111650</strain>
    </source>
</reference>
<dbReference type="EC" id="2.5.1.-" evidence="3"/>
<evidence type="ECO:0000256" key="1">
    <source>
        <dbReference type="ARBA" id="ARBA00023266"/>
    </source>
</evidence>
<dbReference type="Gene3D" id="3.40.250.10">
    <property type="entry name" value="Rhodanese-like domain"/>
    <property type="match status" value="1"/>
</dbReference>
<dbReference type="Pfam" id="PF00581">
    <property type="entry name" value="Rhodanese"/>
    <property type="match status" value="1"/>
</dbReference>
<evidence type="ECO:0000313" key="4">
    <source>
        <dbReference type="Proteomes" id="UP001204142"/>
    </source>
</evidence>
<dbReference type="PROSITE" id="PS50206">
    <property type="entry name" value="RHODANESE_3"/>
    <property type="match status" value="1"/>
</dbReference>